<keyword evidence="2" id="KW-1185">Reference proteome</keyword>
<accession>A0A6V8NCG6</accession>
<evidence type="ECO:0000313" key="1">
    <source>
        <dbReference type="EMBL" id="GFO70305.1"/>
    </source>
</evidence>
<dbReference type="Proteomes" id="UP000587586">
    <property type="component" value="Unassembled WGS sequence"/>
</dbReference>
<sequence>MALDREQAKSLFEKYRKHRDGIRSNPELAGVCLICGSTHVGPHPEFSQQMICHSCGFAFYRYRCPDCGATVDGRDPLNPACRECGLRQCTCGACGCRSSYGSSP</sequence>
<gene>
    <name evidence="1" type="ORF">GMLC_38840</name>
</gene>
<name>A0A6V8NCG6_9BACT</name>
<organism evidence="1 2">
    <name type="scientific">Geomonas limicola</name>
    <dbReference type="NCBI Taxonomy" id="2740186"/>
    <lineage>
        <taxon>Bacteria</taxon>
        <taxon>Pseudomonadati</taxon>
        <taxon>Thermodesulfobacteriota</taxon>
        <taxon>Desulfuromonadia</taxon>
        <taxon>Geobacterales</taxon>
        <taxon>Geobacteraceae</taxon>
        <taxon>Geomonas</taxon>
    </lineage>
</organism>
<evidence type="ECO:0000313" key="2">
    <source>
        <dbReference type="Proteomes" id="UP000587586"/>
    </source>
</evidence>
<reference evidence="2" key="1">
    <citation type="submission" date="2020-06" db="EMBL/GenBank/DDBJ databases">
        <title>Draft genomic sequecing of Geomonas sp. Red745.</title>
        <authorList>
            <person name="Itoh H."/>
            <person name="Xu Z.X."/>
            <person name="Ushijima N."/>
            <person name="Masuda Y."/>
            <person name="Shiratori Y."/>
            <person name="Senoo K."/>
        </authorList>
    </citation>
    <scope>NUCLEOTIDE SEQUENCE [LARGE SCALE GENOMIC DNA]</scope>
    <source>
        <strain evidence="2">Red745</strain>
    </source>
</reference>
<dbReference type="AlphaFoldDB" id="A0A6V8NCG6"/>
<protein>
    <submittedName>
        <fullName evidence="1">Uncharacterized protein</fullName>
    </submittedName>
</protein>
<comment type="caution">
    <text evidence="1">The sequence shown here is derived from an EMBL/GenBank/DDBJ whole genome shotgun (WGS) entry which is preliminary data.</text>
</comment>
<dbReference type="EMBL" id="BLXZ01000009">
    <property type="protein sequence ID" value="GFO70305.1"/>
    <property type="molecule type" value="Genomic_DNA"/>
</dbReference>
<proteinExistence type="predicted"/>
<dbReference type="RefSeq" id="WP_183362918.1">
    <property type="nucleotide sequence ID" value="NZ_BLXZ01000009.1"/>
</dbReference>